<proteinExistence type="inferred from homology"/>
<dbReference type="EMBL" id="AMZH03001835">
    <property type="protein sequence ID" value="RRT77793.1"/>
    <property type="molecule type" value="Genomic_DNA"/>
</dbReference>
<organism evidence="8 9">
    <name type="scientific">Ensete ventricosum</name>
    <name type="common">Abyssinian banana</name>
    <name type="synonym">Musa ensete</name>
    <dbReference type="NCBI Taxonomy" id="4639"/>
    <lineage>
        <taxon>Eukaryota</taxon>
        <taxon>Viridiplantae</taxon>
        <taxon>Streptophyta</taxon>
        <taxon>Embryophyta</taxon>
        <taxon>Tracheophyta</taxon>
        <taxon>Spermatophyta</taxon>
        <taxon>Magnoliopsida</taxon>
        <taxon>Liliopsida</taxon>
        <taxon>Zingiberales</taxon>
        <taxon>Musaceae</taxon>
        <taxon>Ensete</taxon>
    </lineage>
</organism>
<reference evidence="8 9" key="1">
    <citation type="journal article" date="2014" name="Agronomy (Basel)">
        <title>A Draft Genome Sequence for Ensete ventricosum, the Drought-Tolerant Tree Against Hunger.</title>
        <authorList>
            <person name="Harrison J."/>
            <person name="Moore K.A."/>
            <person name="Paszkiewicz K."/>
            <person name="Jones T."/>
            <person name="Grant M."/>
            <person name="Ambacheew D."/>
            <person name="Muzemil S."/>
            <person name="Studholme D.J."/>
        </authorList>
    </citation>
    <scope>NUCLEOTIDE SEQUENCE [LARGE SCALE GENOMIC DNA]</scope>
</reference>
<feature type="region of interest" description="Disordered" evidence="5">
    <location>
        <begin position="153"/>
        <end position="196"/>
    </location>
</feature>
<keyword evidence="6" id="KW-0812">Transmembrane</keyword>
<feature type="compositionally biased region" description="Basic and acidic residues" evidence="5">
    <location>
        <begin position="153"/>
        <end position="162"/>
    </location>
</feature>
<keyword evidence="2" id="KW-0732">Signal</keyword>
<feature type="domain" description="Bifunctional inhibitor/plant lipid transfer protein/seed storage helical" evidence="7">
    <location>
        <begin position="365"/>
        <end position="454"/>
    </location>
</feature>
<dbReference type="CDD" id="cd00010">
    <property type="entry name" value="AAI_LTSS"/>
    <property type="match status" value="1"/>
</dbReference>
<dbReference type="Gene3D" id="1.10.110.10">
    <property type="entry name" value="Plant lipid-transfer and hydrophobic proteins"/>
    <property type="match status" value="1"/>
</dbReference>
<sequence length="491" mass="54339">MTNLSDDGVLVVAGGEVVAVDDALDHLMLACMPPRTSSHWTSAYSRTRRDIDEALAEHLLVPPCCASTIFAPNHVARFQGLGGDITFSVINGEKSVRDEPGVAGCGRALCTVLGSNIWLLSYLGQPLALHQLPRRQLVVPDVDVLHSARRRGADADAVPVRDPRRRNQPARLRPQPDAGLHAPRRLQDHDVSGNPMQRSPPVFCSCSSVSPSVKRFALLKRVVVLQQHLLQPRLLQPNQLLRVCLLSRLLLQVYTGHEKLNRSKSTAYVWFCRRKWSEDDDPDIDGKELCKVQYCSLLLLLPPLCGFLCLKLIHGVLFKIFFVIYLHVIGSYLRDWMFIFVYVVRNGLIIFVGLHWNGRMGVLLLLITTICTATSRYRSDCTDVLFELAPCLDYVTDASNCPSLDCCKQFTNVIKTHPLCLCAAFDGTASKLVGVPIDTDRAINLPEACHEEEEEEEELAQALPTSALSSLRAAAALRNHLPAVPPPAGIP</sequence>
<evidence type="ECO:0000256" key="6">
    <source>
        <dbReference type="SAM" id="Phobius"/>
    </source>
</evidence>
<evidence type="ECO:0000259" key="7">
    <source>
        <dbReference type="Pfam" id="PF14368"/>
    </source>
</evidence>
<evidence type="ECO:0000313" key="8">
    <source>
        <dbReference type="EMBL" id="RRT77793.1"/>
    </source>
</evidence>
<feature type="transmembrane region" description="Helical" evidence="6">
    <location>
        <begin position="336"/>
        <end position="354"/>
    </location>
</feature>
<evidence type="ECO:0000256" key="1">
    <source>
        <dbReference type="ARBA" id="ARBA00009748"/>
    </source>
</evidence>
<feature type="transmembrane region" description="Helical" evidence="6">
    <location>
        <begin position="297"/>
        <end position="324"/>
    </location>
</feature>
<name>A0A427ANK2_ENSVE</name>
<evidence type="ECO:0000256" key="5">
    <source>
        <dbReference type="SAM" id="MobiDB-lite"/>
    </source>
</evidence>
<dbReference type="InterPro" id="IPR043325">
    <property type="entry name" value="LTSS"/>
</dbReference>
<keyword evidence="4" id="KW-0325">Glycoprotein</keyword>
<keyword evidence="6" id="KW-0472">Membrane</keyword>
<dbReference type="SUPFAM" id="SSF47699">
    <property type="entry name" value="Bifunctional inhibitor/lipid-transfer protein/seed storage 2S albumin"/>
    <property type="match status" value="1"/>
</dbReference>
<keyword evidence="6" id="KW-1133">Transmembrane helix</keyword>
<gene>
    <name evidence="8" type="ORF">B296_00007601</name>
</gene>
<dbReference type="Proteomes" id="UP000287651">
    <property type="component" value="Unassembled WGS sequence"/>
</dbReference>
<comment type="caution">
    <text evidence="8">The sequence shown here is derived from an EMBL/GenBank/DDBJ whole genome shotgun (WGS) entry which is preliminary data.</text>
</comment>
<dbReference type="PANTHER" id="PTHR33044">
    <property type="entry name" value="BIFUNCTIONAL INHIBITOR/LIPID-TRANSFER PROTEIN/SEED STORAGE 2S ALBUMIN SUPERFAMILY PROTEIN-RELATED"/>
    <property type="match status" value="1"/>
</dbReference>
<keyword evidence="3" id="KW-1015">Disulfide bond</keyword>
<accession>A0A427ANK2</accession>
<protein>
    <recommendedName>
        <fullName evidence="7">Bifunctional inhibitor/plant lipid transfer protein/seed storage helical domain-containing protein</fullName>
    </recommendedName>
</protein>
<evidence type="ECO:0000256" key="2">
    <source>
        <dbReference type="ARBA" id="ARBA00022729"/>
    </source>
</evidence>
<dbReference type="Pfam" id="PF14368">
    <property type="entry name" value="LTP_2"/>
    <property type="match status" value="1"/>
</dbReference>
<dbReference type="InterPro" id="IPR016140">
    <property type="entry name" value="Bifunc_inhib/LTP/seed_store"/>
</dbReference>
<dbReference type="AlphaFoldDB" id="A0A427ANK2"/>
<evidence type="ECO:0000256" key="3">
    <source>
        <dbReference type="ARBA" id="ARBA00023157"/>
    </source>
</evidence>
<evidence type="ECO:0000313" key="9">
    <source>
        <dbReference type="Proteomes" id="UP000287651"/>
    </source>
</evidence>
<dbReference type="InterPro" id="IPR036312">
    <property type="entry name" value="Bifun_inhib/LTP/seed_sf"/>
</dbReference>
<evidence type="ECO:0000256" key="4">
    <source>
        <dbReference type="ARBA" id="ARBA00023180"/>
    </source>
</evidence>
<comment type="similarity">
    <text evidence="1">Belongs to the plant LTP family.</text>
</comment>